<evidence type="ECO:0000313" key="2">
    <source>
        <dbReference type="Proteomes" id="UP000182841"/>
    </source>
</evidence>
<accession>A0A1H9NRI6</accession>
<organism evidence="1 2">
    <name type="scientific">Streptomyces qinglanensis</name>
    <dbReference type="NCBI Taxonomy" id="943816"/>
    <lineage>
        <taxon>Bacteria</taxon>
        <taxon>Bacillati</taxon>
        <taxon>Actinomycetota</taxon>
        <taxon>Actinomycetes</taxon>
        <taxon>Kitasatosporales</taxon>
        <taxon>Streptomycetaceae</taxon>
        <taxon>Streptomyces</taxon>
    </lineage>
</organism>
<evidence type="ECO:0000313" key="1">
    <source>
        <dbReference type="EMBL" id="SER38528.1"/>
    </source>
</evidence>
<dbReference type="Proteomes" id="UP000182841">
    <property type="component" value="Unassembled WGS sequence"/>
</dbReference>
<dbReference type="AlphaFoldDB" id="A0A1H9NRI6"/>
<name>A0A1H9NRI6_9ACTN</name>
<sequence>MADNVIAYATEYSNSSGRNPKEVAGEFLYAILENGLMEVGDLEEPGFVPWSHSLDETFEKCIQGFVAYDWEPLGALWWLRITEHGRRWLREHS</sequence>
<keyword evidence="2" id="KW-1185">Reference proteome</keyword>
<gene>
    <name evidence="1" type="ORF">SAMN05421870_101606</name>
</gene>
<proteinExistence type="predicted"/>
<dbReference type="EMBL" id="FOGO01000001">
    <property type="protein sequence ID" value="SER38528.1"/>
    <property type="molecule type" value="Genomic_DNA"/>
</dbReference>
<protein>
    <submittedName>
        <fullName evidence="1">Uncharacterized protein</fullName>
    </submittedName>
</protein>
<reference evidence="2" key="1">
    <citation type="submission" date="2016-10" db="EMBL/GenBank/DDBJ databases">
        <authorList>
            <person name="Varghese N."/>
            <person name="Submissions S."/>
        </authorList>
    </citation>
    <scope>NUCLEOTIDE SEQUENCE [LARGE SCALE GENOMIC DNA]</scope>
    <source>
        <strain evidence="2">CGMCC 4.6825</strain>
    </source>
</reference>